<evidence type="ECO:0000256" key="1">
    <source>
        <dbReference type="ARBA" id="ARBA00023002"/>
    </source>
</evidence>
<evidence type="ECO:0000313" key="4">
    <source>
        <dbReference type="Proteomes" id="UP000287401"/>
    </source>
</evidence>
<sequence>MSVQVLEPEQKSAAAGAKTFPGSDSRAYNYYEPKGRKATHYEDVTVDVQPDPERYLLQDWIISFGDGTPTYSKDWTSIKSSDWHQYRAPDQEWERTHYQRQSTICGMVKNVIDNARRAGAPKRFDKAWVKVLQDHLGAFKHAEYGLGTALMHAQRYGYTQMVNNAILTNSSYKLRLAQDLTLYLGEIGLDIEGFDVDAGKRNWLENPVWQKARELVESARGAGDFLEQYFIVNVLFEPLVGELFRSGFVMQLAAAQNDYSSPAVISAAEADYERNLANTVELFALLVRDPAYGEANRQLLQGWFDKYSPIATQAALDLQPIWSQPRVKAAQFAEAYASAINRLQAIVSEIGVFSTQIPMPELQIAEPAE</sequence>
<dbReference type="SUPFAM" id="SSF47240">
    <property type="entry name" value="Ferritin-like"/>
    <property type="match status" value="1"/>
</dbReference>
<evidence type="ECO:0000313" key="3">
    <source>
        <dbReference type="EMBL" id="RSU55336.1"/>
    </source>
</evidence>
<organism evidence="3 4">
    <name type="scientific">Sphingobium yanoikuyae</name>
    <name type="common">Sphingomonas yanoikuyae</name>
    <dbReference type="NCBI Taxonomy" id="13690"/>
    <lineage>
        <taxon>Bacteria</taxon>
        <taxon>Pseudomonadati</taxon>
        <taxon>Pseudomonadota</taxon>
        <taxon>Alphaproteobacteria</taxon>
        <taxon>Sphingomonadales</taxon>
        <taxon>Sphingomonadaceae</taxon>
        <taxon>Sphingobium</taxon>
    </lineage>
</organism>
<keyword evidence="2" id="KW-0503">Monooxygenase</keyword>
<dbReference type="CDD" id="cd01058">
    <property type="entry name" value="AAMH_B"/>
    <property type="match status" value="1"/>
</dbReference>
<dbReference type="AlphaFoldDB" id="A0A430BRJ4"/>
<accession>A0A430BRJ4</accession>
<evidence type="ECO:0000256" key="2">
    <source>
        <dbReference type="ARBA" id="ARBA00023033"/>
    </source>
</evidence>
<dbReference type="RefSeq" id="WP_125999139.1">
    <property type="nucleotide sequence ID" value="NZ_QRAL01000020.1"/>
</dbReference>
<dbReference type="Gene3D" id="1.10.620.20">
    <property type="entry name" value="Ribonucleotide Reductase, subunit A"/>
    <property type="match status" value="1"/>
</dbReference>
<keyword evidence="1" id="KW-0560">Oxidoreductase</keyword>
<dbReference type="Pfam" id="PF02332">
    <property type="entry name" value="Phenol_Hydrox"/>
    <property type="match status" value="1"/>
</dbReference>
<dbReference type="InterPro" id="IPR012078">
    <property type="entry name" value="MP_mOase_hydro"/>
</dbReference>
<name>A0A430BRJ4_SPHYA</name>
<dbReference type="InterPro" id="IPR012348">
    <property type="entry name" value="RNR-like"/>
</dbReference>
<gene>
    <name evidence="3" type="ORF">DAH51_17405</name>
</gene>
<protein>
    <submittedName>
        <fullName evidence="3">Toluene hydroxylase</fullName>
    </submittedName>
</protein>
<dbReference type="PIRSF" id="PIRSF000040">
    <property type="entry name" value="MMOH_comp"/>
    <property type="match status" value="1"/>
</dbReference>
<dbReference type="GO" id="GO:0016709">
    <property type="term" value="F:oxidoreductase activity, acting on paired donors, with incorporation or reduction of molecular oxygen, NAD(P)H as one donor, and incorporation of one atom of oxygen"/>
    <property type="evidence" value="ECO:0007669"/>
    <property type="project" value="InterPro"/>
</dbReference>
<reference evidence="3 4" key="1">
    <citation type="submission" date="2018-07" db="EMBL/GenBank/DDBJ databases">
        <title>Genomic and Epidemiologic Investigation of an Indolent Hospital Outbreak.</title>
        <authorList>
            <person name="Johnson R.C."/>
            <person name="Deming C."/>
            <person name="Conlan S."/>
            <person name="Zellmer C.J."/>
            <person name="Michelin A.V."/>
            <person name="Lee-Lin S."/>
            <person name="Thomas P.J."/>
            <person name="Park M."/>
            <person name="Weingarten R.A."/>
            <person name="Less J."/>
            <person name="Dekker J.P."/>
            <person name="Frank K.M."/>
            <person name="Musser K.A."/>
            <person name="Mcquiston J.R."/>
            <person name="Henderson D.K."/>
            <person name="Lau A.F."/>
            <person name="Palmore T.N."/>
            <person name="Segre J.A."/>
        </authorList>
    </citation>
    <scope>NUCLEOTIDE SEQUENCE [LARGE SCALE GENOMIC DNA]</scope>
    <source>
        <strain evidence="3 4">SK-NIH.Env6_1116</strain>
    </source>
</reference>
<dbReference type="EMBL" id="QRAL01000020">
    <property type="protein sequence ID" value="RSU55336.1"/>
    <property type="molecule type" value="Genomic_DNA"/>
</dbReference>
<dbReference type="Proteomes" id="UP000287401">
    <property type="component" value="Unassembled WGS sequence"/>
</dbReference>
<dbReference type="InterPro" id="IPR009078">
    <property type="entry name" value="Ferritin-like_SF"/>
</dbReference>
<comment type="caution">
    <text evidence="3">The sequence shown here is derived from an EMBL/GenBank/DDBJ whole genome shotgun (WGS) entry which is preliminary data.</text>
</comment>
<dbReference type="InterPro" id="IPR003430">
    <property type="entry name" value="Phenol_Hydrox"/>
</dbReference>
<proteinExistence type="predicted"/>